<comment type="caution">
    <text evidence="1">The sequence shown here is derived from an EMBL/GenBank/DDBJ whole genome shotgun (WGS) entry which is preliminary data.</text>
</comment>
<sequence>MAKAAWDNTENYPGIQCFPDCSDCAPTCDQNKGFRGLCYRPMFFGLTSPEDQPTEWNILESTLGAPLKFDDPLILIRAWYGGFWPLSPGLRYSAAFLGGDDEDKVNHQLVFRKLCEPGDPLPSSASWFGNVVTEGAKPQDPVTWTEDDMTAQTDCTIGNWPVPPFTITPRKCCGGVVDIG</sequence>
<reference evidence="1" key="1">
    <citation type="journal article" date="2014" name="Front. Microbiol.">
        <title>High frequency of phylogenetically diverse reductive dehalogenase-homologous genes in deep subseafloor sedimentary metagenomes.</title>
        <authorList>
            <person name="Kawai M."/>
            <person name="Futagami T."/>
            <person name="Toyoda A."/>
            <person name="Takaki Y."/>
            <person name="Nishi S."/>
            <person name="Hori S."/>
            <person name="Arai W."/>
            <person name="Tsubouchi T."/>
            <person name="Morono Y."/>
            <person name="Uchiyama I."/>
            <person name="Ito T."/>
            <person name="Fujiyama A."/>
            <person name="Inagaki F."/>
            <person name="Takami H."/>
        </authorList>
    </citation>
    <scope>NUCLEOTIDE SEQUENCE</scope>
    <source>
        <strain evidence="1">Expedition CK06-06</strain>
    </source>
</reference>
<proteinExistence type="predicted"/>
<gene>
    <name evidence="1" type="ORF">S01H4_02669</name>
</gene>
<name>X0ZVB1_9ZZZZ</name>
<dbReference type="EMBL" id="BART01000602">
    <property type="protein sequence ID" value="GAG73760.1"/>
    <property type="molecule type" value="Genomic_DNA"/>
</dbReference>
<evidence type="ECO:0000313" key="1">
    <source>
        <dbReference type="EMBL" id="GAG73760.1"/>
    </source>
</evidence>
<accession>X0ZVB1</accession>
<organism evidence="1">
    <name type="scientific">marine sediment metagenome</name>
    <dbReference type="NCBI Taxonomy" id="412755"/>
    <lineage>
        <taxon>unclassified sequences</taxon>
        <taxon>metagenomes</taxon>
        <taxon>ecological metagenomes</taxon>
    </lineage>
</organism>
<dbReference type="AlphaFoldDB" id="X0ZVB1"/>
<protein>
    <submittedName>
        <fullName evidence="1">Uncharacterized protein</fullName>
    </submittedName>
</protein>